<accession>A0A3R9QH11</accession>
<sequence>MSTEDQKLKNFLEKNALYETIELTCVGVSQQVYDVKEIYQYCEECEMDKPFHTNGCIAFFQQHHTSSYSHVTYECVSCRKKTKQFWTIGERSYHATDKENKITVRKVGEWPRSNLSNDKVLEKFFKKDRENYFKAEVCLSHGYGIAAFAYMRRIVEENIVSLLDMIAQDENAEESMLDAIAQLKTTSPMSDKITIAKKALPSYLSPNGLNPLGQIYKQLSEGVHSLSDEECLKRANTIKFCLRFLISELANHRKTIEEFKSSISLLGNL</sequence>
<comment type="caution">
    <text evidence="1">The sequence shown here is derived from an EMBL/GenBank/DDBJ whole genome shotgun (WGS) entry which is preliminary data.</text>
</comment>
<dbReference type="RefSeq" id="WP_057073639.1">
    <property type="nucleotide sequence ID" value="NZ_BKDB01000010.1"/>
</dbReference>
<dbReference type="AlphaFoldDB" id="A0A3R9QH11"/>
<dbReference type="EMBL" id="RFEW01000012">
    <property type="protein sequence ID" value="RSO57875.1"/>
    <property type="molecule type" value="Genomic_DNA"/>
</dbReference>
<evidence type="ECO:0000313" key="2">
    <source>
        <dbReference type="Proteomes" id="UP000271320"/>
    </source>
</evidence>
<name>A0A3R9QH11_ACIPI</name>
<evidence type="ECO:0008006" key="3">
    <source>
        <dbReference type="Google" id="ProtNLM"/>
    </source>
</evidence>
<gene>
    <name evidence="1" type="ORF">EA752_14755</name>
</gene>
<protein>
    <recommendedName>
        <fullName evidence="3">DUF4145 domain-containing protein</fullName>
    </recommendedName>
</protein>
<organism evidence="1 2">
    <name type="scientific">Acinetobacter pittii</name>
    <name type="common">Acinetobacter genomosp. 3</name>
    <dbReference type="NCBI Taxonomy" id="48296"/>
    <lineage>
        <taxon>Bacteria</taxon>
        <taxon>Pseudomonadati</taxon>
        <taxon>Pseudomonadota</taxon>
        <taxon>Gammaproteobacteria</taxon>
        <taxon>Moraxellales</taxon>
        <taxon>Moraxellaceae</taxon>
        <taxon>Acinetobacter</taxon>
        <taxon>Acinetobacter calcoaceticus/baumannii complex</taxon>
    </lineage>
</organism>
<proteinExistence type="predicted"/>
<reference evidence="1 2" key="1">
    <citation type="submission" date="2018-10" db="EMBL/GenBank/DDBJ databases">
        <title>GWAS and RNA-Seq identify cryptic mechanisms of antimicrobial resistance in Acinetobacter baumannii.</title>
        <authorList>
            <person name="Sahl J.W."/>
        </authorList>
    </citation>
    <scope>NUCLEOTIDE SEQUENCE [LARGE SCALE GENOMIC DNA]</scope>
    <source>
        <strain evidence="1 2">TG41884</strain>
    </source>
</reference>
<evidence type="ECO:0000313" key="1">
    <source>
        <dbReference type="EMBL" id="RSO57875.1"/>
    </source>
</evidence>
<dbReference type="Proteomes" id="UP000271320">
    <property type="component" value="Unassembled WGS sequence"/>
</dbReference>